<dbReference type="Pfam" id="PF01008">
    <property type="entry name" value="IF-2B"/>
    <property type="match status" value="1"/>
</dbReference>
<dbReference type="InterPro" id="IPR042529">
    <property type="entry name" value="IF_2B-like_C"/>
</dbReference>
<comment type="subcellular location">
    <subcellularLocation>
        <location evidence="1">Cytoplasm</location>
        <location evidence="1">Cytosol</location>
    </subcellularLocation>
</comment>
<keyword evidence="12" id="KW-1185">Reference proteome</keyword>
<evidence type="ECO:0000256" key="2">
    <source>
        <dbReference type="ARBA" id="ARBA00007251"/>
    </source>
</evidence>
<name>A0A292Q5P9_9PEZI</name>
<evidence type="ECO:0000313" key="11">
    <source>
        <dbReference type="EMBL" id="CUS14411.1"/>
    </source>
</evidence>
<evidence type="ECO:0000256" key="8">
    <source>
        <dbReference type="ARBA" id="ARBA00046432"/>
    </source>
</evidence>
<accession>A0A292Q5P9</accession>
<dbReference type="InterPro" id="IPR000649">
    <property type="entry name" value="IF-2B-related"/>
</dbReference>
<dbReference type="PANTHER" id="PTHR10233:SF14">
    <property type="entry name" value="TRANSLATION INITIATION FACTOR EIF-2B SUBUNIT DELTA"/>
    <property type="match status" value="1"/>
</dbReference>
<feature type="compositionally biased region" description="Basic and acidic residues" evidence="10">
    <location>
        <begin position="141"/>
        <end position="154"/>
    </location>
</feature>
<evidence type="ECO:0000256" key="10">
    <source>
        <dbReference type="SAM" id="MobiDB-lite"/>
    </source>
</evidence>
<comment type="similarity">
    <text evidence="2 9">Belongs to the eIF-2B alpha/beta/delta subunits family.</text>
</comment>
<evidence type="ECO:0000256" key="7">
    <source>
        <dbReference type="ARBA" id="ARBA00044356"/>
    </source>
</evidence>
<keyword evidence="5" id="KW-0648">Protein biosynthesis</keyword>
<dbReference type="GO" id="GO:0005829">
    <property type="term" value="C:cytosol"/>
    <property type="evidence" value="ECO:0007669"/>
    <property type="project" value="UniProtKB-SubCell"/>
</dbReference>
<feature type="compositionally biased region" description="Low complexity" evidence="10">
    <location>
        <begin position="85"/>
        <end position="99"/>
    </location>
</feature>
<evidence type="ECO:0000256" key="3">
    <source>
        <dbReference type="ARBA" id="ARBA00022490"/>
    </source>
</evidence>
<reference evidence="11" key="1">
    <citation type="submission" date="2015-10" db="EMBL/GenBank/DDBJ databases">
        <authorList>
            <person name="Regsiter A."/>
            <person name="william w."/>
        </authorList>
    </citation>
    <scope>NUCLEOTIDE SEQUENCE</scope>
    <source>
        <strain evidence="11">Montdore</strain>
    </source>
</reference>
<dbReference type="EMBL" id="LN890959">
    <property type="protein sequence ID" value="CUS14411.1"/>
    <property type="molecule type" value="Genomic_DNA"/>
</dbReference>
<protein>
    <recommendedName>
        <fullName evidence="6">Translation initiation factor eIF2B subunit delta</fullName>
    </recommendedName>
    <alternativeName>
        <fullName evidence="7">eIF2B GDP-GTP exchange factor subunit delta</fullName>
    </alternativeName>
</protein>
<keyword evidence="3" id="KW-0963">Cytoplasm</keyword>
<dbReference type="Gene3D" id="3.40.50.10470">
    <property type="entry name" value="Translation initiation factor eif-2b, domain 2"/>
    <property type="match status" value="1"/>
</dbReference>
<evidence type="ECO:0000256" key="9">
    <source>
        <dbReference type="RuleBase" id="RU003814"/>
    </source>
</evidence>
<dbReference type="GO" id="GO:0003743">
    <property type="term" value="F:translation initiation factor activity"/>
    <property type="evidence" value="ECO:0007669"/>
    <property type="project" value="UniProtKB-KW"/>
</dbReference>
<evidence type="ECO:0000256" key="4">
    <source>
        <dbReference type="ARBA" id="ARBA00022540"/>
    </source>
</evidence>
<sequence length="542" mass="58740">MSGENSRGPTADTAMGTAIKAFSTARTPLAVNSGAERKTPEETLPSSTSGSTKTPSATPETGKLSAKELKEKKKREKAERRQQAKSDTPAAAAAPQRPQKPQPPKKEAQGKGKRGIQPTAAHDSGIVKTIYSQQPSKVHTGGREQEAVPGARDKDLPGLMRELEIEQHEKKKKPGFGINNAHPDVHPAILTLGVQMNQFILVGSSARCLGFMLAMKRLINDYECPAGATISRHLPGHYFSRQIDYLISARPMSTALGNSIRWLKTEIAAVSPELSEEAAKKLLCEKIDVFIRERITAASEVIVNTTAARYINEGDTILTFSKSSVIEKSLLEAHSRGTNFKVLVADSSHLFEGKNLLATLVRAGVDVEYIKTTFVDHYMGGVTRVLLGAHSLQANGSLHSRAGCSKIARSASQKGIPVIICCESIKFSEKFTSGGIIGNEFGDTDIIAPDNNCDNGGIFGGWRNQPTTSLSSFMFDTTPAEYIKAVISEHGTLGPTNCPNVLRANSSSTPQRGPFTYSFLFNHHPLYSYHIRVDSSRGLDYF</sequence>
<feature type="compositionally biased region" description="Low complexity" evidence="10">
    <location>
        <begin position="43"/>
        <end position="59"/>
    </location>
</feature>
<evidence type="ECO:0000313" key="12">
    <source>
        <dbReference type="Proteomes" id="UP001412239"/>
    </source>
</evidence>
<gene>
    <name evidence="11" type="ORF">GSTUAT00001462001</name>
</gene>
<proteinExistence type="inferred from homology"/>
<evidence type="ECO:0000256" key="5">
    <source>
        <dbReference type="ARBA" id="ARBA00022917"/>
    </source>
</evidence>
<dbReference type="PANTHER" id="PTHR10233">
    <property type="entry name" value="TRANSLATION INITIATION FACTOR EIF-2B"/>
    <property type="match status" value="1"/>
</dbReference>
<organism evidence="11 12">
    <name type="scientific">Tuber aestivum</name>
    <name type="common">summer truffle</name>
    <dbReference type="NCBI Taxonomy" id="59557"/>
    <lineage>
        <taxon>Eukaryota</taxon>
        <taxon>Fungi</taxon>
        <taxon>Dikarya</taxon>
        <taxon>Ascomycota</taxon>
        <taxon>Pezizomycotina</taxon>
        <taxon>Pezizomycetes</taxon>
        <taxon>Pezizales</taxon>
        <taxon>Tuberaceae</taxon>
        <taxon>Tuber</taxon>
    </lineage>
</organism>
<dbReference type="AlphaFoldDB" id="A0A292Q5P9"/>
<dbReference type="SUPFAM" id="SSF100950">
    <property type="entry name" value="NagB/RpiA/CoA transferase-like"/>
    <property type="match status" value="1"/>
</dbReference>
<comment type="subunit">
    <text evidence="8">Component of the translation initiation factor 2B (eIF2B) complex which is a heterodecamer of two sets of five different subunits: alpha, beta, gamma, delta and epsilon. Subunits alpha, beta and delta comprise a regulatory subcomplex and subunits epsilon and gamma comprise a catalytic subcomplex. Within the complex, the hexameric regulatory complex resides at the center, with the two heterodimeric catalytic subcomplexes bound on opposite sides.</text>
</comment>
<dbReference type="InterPro" id="IPR037171">
    <property type="entry name" value="NagB/RpiA_transferase-like"/>
</dbReference>
<dbReference type="Proteomes" id="UP001412239">
    <property type="component" value="Unassembled WGS sequence"/>
</dbReference>
<feature type="region of interest" description="Disordered" evidence="10">
    <location>
        <begin position="1"/>
        <end position="154"/>
    </location>
</feature>
<feature type="compositionally biased region" description="Basic and acidic residues" evidence="10">
    <location>
        <begin position="65"/>
        <end position="84"/>
    </location>
</feature>
<evidence type="ECO:0000256" key="1">
    <source>
        <dbReference type="ARBA" id="ARBA00004514"/>
    </source>
</evidence>
<keyword evidence="4" id="KW-0396">Initiation factor</keyword>
<evidence type="ECO:0000256" key="6">
    <source>
        <dbReference type="ARBA" id="ARBA00044147"/>
    </source>
</evidence>